<feature type="compositionally biased region" description="Low complexity" evidence="1">
    <location>
        <begin position="202"/>
        <end position="215"/>
    </location>
</feature>
<gene>
    <name evidence="2" type="ORF">GGX14DRAFT_413173</name>
</gene>
<keyword evidence="3" id="KW-1185">Reference proteome</keyword>
<evidence type="ECO:0000256" key="1">
    <source>
        <dbReference type="SAM" id="MobiDB-lite"/>
    </source>
</evidence>
<feature type="region of interest" description="Disordered" evidence="1">
    <location>
        <begin position="576"/>
        <end position="644"/>
    </location>
</feature>
<feature type="compositionally biased region" description="Low complexity" evidence="1">
    <location>
        <begin position="222"/>
        <end position="233"/>
    </location>
</feature>
<feature type="region of interest" description="Disordered" evidence="1">
    <location>
        <begin position="1"/>
        <end position="371"/>
    </location>
</feature>
<feature type="compositionally biased region" description="Low complexity" evidence="1">
    <location>
        <begin position="58"/>
        <end position="80"/>
    </location>
</feature>
<feature type="region of interest" description="Disordered" evidence="1">
    <location>
        <begin position="433"/>
        <end position="476"/>
    </location>
</feature>
<evidence type="ECO:0000313" key="3">
    <source>
        <dbReference type="Proteomes" id="UP001219525"/>
    </source>
</evidence>
<name>A0AAD6YSS3_9AGAR</name>
<feature type="compositionally biased region" description="Polar residues" evidence="1">
    <location>
        <begin position="123"/>
        <end position="133"/>
    </location>
</feature>
<feature type="compositionally biased region" description="Basic and acidic residues" evidence="1">
    <location>
        <begin position="1"/>
        <end position="17"/>
    </location>
</feature>
<feature type="compositionally biased region" description="Polar residues" evidence="1">
    <location>
        <begin position="532"/>
        <end position="541"/>
    </location>
</feature>
<dbReference type="AlphaFoldDB" id="A0AAD6YSS3"/>
<feature type="compositionally biased region" description="Low complexity" evidence="1">
    <location>
        <begin position="349"/>
        <end position="364"/>
    </location>
</feature>
<dbReference type="Proteomes" id="UP001219525">
    <property type="component" value="Unassembled WGS sequence"/>
</dbReference>
<feature type="compositionally biased region" description="Low complexity" evidence="1">
    <location>
        <begin position="519"/>
        <end position="531"/>
    </location>
</feature>
<accession>A0AAD6YSS3</accession>
<comment type="caution">
    <text evidence="2">The sequence shown here is derived from an EMBL/GenBank/DDBJ whole genome shotgun (WGS) entry which is preliminary data.</text>
</comment>
<feature type="region of interest" description="Disordered" evidence="1">
    <location>
        <begin position="502"/>
        <end position="545"/>
    </location>
</feature>
<feature type="compositionally biased region" description="Basic and acidic residues" evidence="1">
    <location>
        <begin position="593"/>
        <end position="610"/>
    </location>
</feature>
<feature type="compositionally biased region" description="Low complexity" evidence="1">
    <location>
        <begin position="302"/>
        <end position="317"/>
    </location>
</feature>
<protein>
    <submittedName>
        <fullName evidence="2">Uncharacterized protein</fullName>
    </submittedName>
</protein>
<feature type="compositionally biased region" description="Low complexity" evidence="1">
    <location>
        <begin position="621"/>
        <end position="638"/>
    </location>
</feature>
<feature type="compositionally biased region" description="Pro residues" evidence="1">
    <location>
        <begin position="87"/>
        <end position="103"/>
    </location>
</feature>
<sequence>MLDIANERSSRPTKADSRLVSPSRSRSPSKTSQDADAADVAELLSDAPVSPKPPPQRPQSRPLSAATTNTASTVTPSNVTPRKRPPSRIPIPPVKEEPAPAPLKQPHGATKTLHIFGIPLSSPRKSSFGSRPTTPLEVPKDQTVAASPTSTPKAKVKSKVGKAKPSGEESTPTPPSRLDNLSKFFVGTGIRVSSAPERPKPTRSSSKPSNAASSNLPTLKHSPVSLKPSGSSSTGQTASKSAFKQPSRRHMSEVGNIARVQEPVSPTPVKRSPNSSTGTFGANTTHTRVSGASALGTTSALPIRSSISNPRPSTSPRASGTGLSLSVATPRARALSTGAGESRPATGISTRTSATTLSTTSSVSTRERRVSTDSSYAHRVYRPTGRLDGIEEDGLKSALIDRGSHVTTKSAAIATPTMTLPAPSATATKSSLRSASNRKHGSFDFERPGWGSLAARGTPRPRRLPERGVSGSLDGHLDRGTGAGLAGVGAARFYAPTSAAHRDVRVIPPPTPPELEPNHTGASASTSASHSNVTGGTSSWGRNAGKRLSAGLSKLTNGLGLGGKSTKSTLNIKERQHGKFSFEPPVPTLPFSIRRELSRESDQEEKDRRVARPMSAGHNPSHSTSSTASSTHTGLSAGHRAGTKGRSLDLGLGLSWAPTKLREDAVMPDSSLGRTLSASRRERRGKEVAEEFREALDEEGYRSFKKYVHRFDAHEIPFDGRTGIVTRVERLLRRAHHLKEEERDRLLDSFVKLTLQAA</sequence>
<organism evidence="2 3">
    <name type="scientific">Mycena pura</name>
    <dbReference type="NCBI Taxonomy" id="153505"/>
    <lineage>
        <taxon>Eukaryota</taxon>
        <taxon>Fungi</taxon>
        <taxon>Dikarya</taxon>
        <taxon>Basidiomycota</taxon>
        <taxon>Agaricomycotina</taxon>
        <taxon>Agaricomycetes</taxon>
        <taxon>Agaricomycetidae</taxon>
        <taxon>Agaricales</taxon>
        <taxon>Marasmiineae</taxon>
        <taxon>Mycenaceae</taxon>
        <taxon>Mycena</taxon>
    </lineage>
</organism>
<feature type="compositionally biased region" description="Polar residues" evidence="1">
    <location>
        <begin position="234"/>
        <end position="244"/>
    </location>
</feature>
<dbReference type="EMBL" id="JARJCW010000002">
    <property type="protein sequence ID" value="KAJ7228432.1"/>
    <property type="molecule type" value="Genomic_DNA"/>
</dbReference>
<proteinExistence type="predicted"/>
<evidence type="ECO:0000313" key="2">
    <source>
        <dbReference type="EMBL" id="KAJ7228432.1"/>
    </source>
</evidence>
<reference evidence="2" key="1">
    <citation type="submission" date="2023-03" db="EMBL/GenBank/DDBJ databases">
        <title>Massive genome expansion in bonnet fungi (Mycena s.s.) driven by repeated elements and novel gene families across ecological guilds.</title>
        <authorList>
            <consortium name="Lawrence Berkeley National Laboratory"/>
            <person name="Harder C.B."/>
            <person name="Miyauchi S."/>
            <person name="Viragh M."/>
            <person name="Kuo A."/>
            <person name="Thoen E."/>
            <person name="Andreopoulos B."/>
            <person name="Lu D."/>
            <person name="Skrede I."/>
            <person name="Drula E."/>
            <person name="Henrissat B."/>
            <person name="Morin E."/>
            <person name="Kohler A."/>
            <person name="Barry K."/>
            <person name="LaButti K."/>
            <person name="Morin E."/>
            <person name="Salamov A."/>
            <person name="Lipzen A."/>
            <person name="Mereny Z."/>
            <person name="Hegedus B."/>
            <person name="Baldrian P."/>
            <person name="Stursova M."/>
            <person name="Weitz H."/>
            <person name="Taylor A."/>
            <person name="Grigoriev I.V."/>
            <person name="Nagy L.G."/>
            <person name="Martin F."/>
            <person name="Kauserud H."/>
        </authorList>
    </citation>
    <scope>NUCLEOTIDE SEQUENCE</scope>
    <source>
        <strain evidence="2">9144</strain>
    </source>
</reference>
<feature type="compositionally biased region" description="Polar residues" evidence="1">
    <location>
        <begin position="272"/>
        <end position="300"/>
    </location>
</feature>